<dbReference type="AlphaFoldDB" id="A0A9W4E7J4"/>
<reference evidence="1 2" key="1">
    <citation type="submission" date="2018-10" db="EMBL/GenBank/DDBJ databases">
        <title>Complete genome sequencing of Lactobacillus johnsonii ZLJ010.</title>
        <authorList>
            <person name="Zhang W."/>
            <person name="Ji H."/>
            <person name="Wang J."/>
            <person name="Zhang D."/>
            <person name="Liu H."/>
            <person name="Wang S."/>
            <person name="Wang Y."/>
        </authorList>
    </citation>
    <scope>NUCLEOTIDE SEQUENCE [LARGE SCALE GENOMIC DNA]</scope>
    <source>
        <strain evidence="1 2">ZLJ010</strain>
    </source>
</reference>
<name>A0A9W4E7J4_LACJH</name>
<evidence type="ECO:0000313" key="2">
    <source>
        <dbReference type="Proteomes" id="UP000283758"/>
    </source>
</evidence>
<dbReference type="RefSeq" id="WP_127835577.1">
    <property type="nucleotide sequence ID" value="NZ_CP032680.1"/>
</dbReference>
<dbReference type="EMBL" id="CP032680">
    <property type="protein sequence ID" value="AZZ67167.1"/>
    <property type="molecule type" value="Genomic_DNA"/>
</dbReference>
<protein>
    <submittedName>
        <fullName evidence="1">Uncharacterized protein</fullName>
    </submittedName>
</protein>
<dbReference type="Proteomes" id="UP000283758">
    <property type="component" value="Chromosome"/>
</dbReference>
<evidence type="ECO:0000313" key="1">
    <source>
        <dbReference type="EMBL" id="AZZ67167.1"/>
    </source>
</evidence>
<accession>A0A9W4E7J4</accession>
<gene>
    <name evidence="1" type="ORF">D7321_03210</name>
</gene>
<sequence length="96" mass="10862">MIILKTTKCINLETENALNLIALGNTSSVRDIKVGEEWKYKFPPQVSLTDQTLIKIRNSGLEKALEFVASHDVVDMNLFKEADGGMTIKFIYRKSK</sequence>
<proteinExistence type="predicted"/>
<organism evidence="1 2">
    <name type="scientific">Lactobacillus johnsonii</name>
    <dbReference type="NCBI Taxonomy" id="33959"/>
    <lineage>
        <taxon>Bacteria</taxon>
        <taxon>Bacillati</taxon>
        <taxon>Bacillota</taxon>
        <taxon>Bacilli</taxon>
        <taxon>Lactobacillales</taxon>
        <taxon>Lactobacillaceae</taxon>
        <taxon>Lactobacillus</taxon>
    </lineage>
</organism>